<dbReference type="InterPro" id="IPR016112">
    <property type="entry name" value="VP_dsDNA_II"/>
</dbReference>
<protein>
    <recommendedName>
        <fullName evidence="2">Major capsid protein N-terminal domain-containing protein</fullName>
    </recommendedName>
</protein>
<name>A0A6C0APT6_9ZZZZ</name>
<sequence length="502" mass="56912">MNTSTLPTTSLQGSIYELVARGKKDTYFAVDRKTSSLPFNPSYESSAPFLQERRTTVPLNAPQFGNTFEIELDRFGDIITDATLLVDLPTWLPPLPVNNNLSAPTNNTNNLSNDPKIANSLYHITDVSGVSYGYTKYIGLYLFEKIQFLQDQMLIQEWSGDSLFMSTATEGSWNSVYLQDQYLGGIDVGSTIGRAIAYRATPGRLRLNLPLPGLQTPGDGGFPICCMPNQAYRLRIKLRRLEDLIVASNGAYKPEPWTKTFQYQLPNTDGSGSSLFTFNPVSRANIGQPTILLGTKQAYVPADIRKGLQDNKQSIPFRKTFENVFTIGELDYKPLDISGGLATITRRLDARHPVERIQFAFRQANMLDRNIYTDFTDPLAYDGKFYQQAKLVIAGRDREFEFPPFVWDDVMNYAKDEIDPGYNISEMRWNLGDQMNRVRPFSRVPEGTVNFTTADRPTLWLQLNDVPRQIISGQRKVDLRVVMESWNVYEIQEGRGRMLFAN</sequence>
<dbReference type="Gene3D" id="2.70.9.20">
    <property type="entry name" value="Major capsid protein Vp54"/>
    <property type="match status" value="1"/>
</dbReference>
<dbReference type="AlphaFoldDB" id="A0A6C0APT6"/>
<accession>A0A6C0APT6</accession>
<dbReference type="Gene3D" id="2.70.9.10">
    <property type="entry name" value="Adenovirus Type 2 Hexon, domain 4"/>
    <property type="match status" value="1"/>
</dbReference>
<dbReference type="EMBL" id="MN740760">
    <property type="protein sequence ID" value="QHS81778.1"/>
    <property type="molecule type" value="Genomic_DNA"/>
</dbReference>
<proteinExistence type="predicted"/>
<evidence type="ECO:0008006" key="2">
    <source>
        <dbReference type="Google" id="ProtNLM"/>
    </source>
</evidence>
<dbReference type="SUPFAM" id="SSF49749">
    <property type="entry name" value="Group II dsDNA viruses VP"/>
    <property type="match status" value="2"/>
</dbReference>
<organism evidence="1">
    <name type="scientific">viral metagenome</name>
    <dbReference type="NCBI Taxonomy" id="1070528"/>
    <lineage>
        <taxon>unclassified sequences</taxon>
        <taxon>metagenomes</taxon>
        <taxon>organismal metagenomes</taxon>
    </lineage>
</organism>
<reference evidence="1" key="1">
    <citation type="journal article" date="2020" name="Nature">
        <title>Giant virus diversity and host interactions through global metagenomics.</title>
        <authorList>
            <person name="Schulz F."/>
            <person name="Roux S."/>
            <person name="Paez-Espino D."/>
            <person name="Jungbluth S."/>
            <person name="Walsh D.A."/>
            <person name="Denef V.J."/>
            <person name="McMahon K.D."/>
            <person name="Konstantinidis K.T."/>
            <person name="Eloe-Fadrosh E.A."/>
            <person name="Kyrpides N.C."/>
            <person name="Woyke T."/>
        </authorList>
    </citation>
    <scope>NUCLEOTIDE SEQUENCE</scope>
    <source>
        <strain evidence="1">GVMAG-S-1101164-72</strain>
    </source>
</reference>
<evidence type="ECO:0000313" key="1">
    <source>
        <dbReference type="EMBL" id="QHS81778.1"/>
    </source>
</evidence>
<dbReference type="InterPro" id="IPR038519">
    <property type="entry name" value="MCP_C_sf"/>
</dbReference>